<dbReference type="SUPFAM" id="SSF109854">
    <property type="entry name" value="DinB/YfiT-like putative metalloenzymes"/>
    <property type="match status" value="1"/>
</dbReference>
<dbReference type="RefSeq" id="WP_311652759.1">
    <property type="nucleotide sequence ID" value="NZ_JAVRIB010000007.1"/>
</dbReference>
<dbReference type="PANTHER" id="PTHR37302">
    <property type="entry name" value="SLR1116 PROTEIN"/>
    <property type="match status" value="1"/>
</dbReference>
<dbReference type="Proteomes" id="UP001251857">
    <property type="component" value="Unassembled WGS sequence"/>
</dbReference>
<keyword evidence="4" id="KW-1185">Reference proteome</keyword>
<evidence type="ECO:0000313" key="4">
    <source>
        <dbReference type="Proteomes" id="UP001251857"/>
    </source>
</evidence>
<protein>
    <submittedName>
        <fullName evidence="3">DinB family protein</fullName>
    </submittedName>
</protein>
<evidence type="ECO:0000256" key="1">
    <source>
        <dbReference type="ARBA" id="ARBA00008635"/>
    </source>
</evidence>
<organism evidence="3 4">
    <name type="scientific">Spectribacter hydrogenoxidans</name>
    <dbReference type="NCBI Taxonomy" id="3075608"/>
    <lineage>
        <taxon>Bacteria</taxon>
        <taxon>Pseudomonadati</taxon>
        <taxon>Pseudomonadota</taxon>
        <taxon>Gammaproteobacteria</taxon>
        <taxon>Salinisphaerales</taxon>
        <taxon>Salinisphaeraceae</taxon>
        <taxon>Spectribacter</taxon>
    </lineage>
</organism>
<gene>
    <name evidence="3" type="ORF">RM532_08135</name>
</gene>
<dbReference type="Gene3D" id="1.20.120.450">
    <property type="entry name" value="dinb family like domain"/>
    <property type="match status" value="1"/>
</dbReference>
<dbReference type="Pfam" id="PF05163">
    <property type="entry name" value="DinB"/>
    <property type="match status" value="1"/>
</dbReference>
<dbReference type="PANTHER" id="PTHR37302:SF1">
    <property type="entry name" value="PROTEIN DINB"/>
    <property type="match status" value="1"/>
</dbReference>
<dbReference type="InterPro" id="IPR007837">
    <property type="entry name" value="DinB"/>
</dbReference>
<comment type="caution">
    <text evidence="3">The sequence shown here is derived from an EMBL/GenBank/DDBJ whole genome shotgun (WGS) entry which is preliminary data.</text>
</comment>
<keyword evidence="2" id="KW-0479">Metal-binding</keyword>
<accession>A0ABU3C077</accession>
<dbReference type="InterPro" id="IPR034660">
    <property type="entry name" value="DinB/YfiT-like"/>
</dbReference>
<evidence type="ECO:0000313" key="3">
    <source>
        <dbReference type="EMBL" id="MDT0634928.1"/>
    </source>
</evidence>
<name>A0ABU3C077_9GAMM</name>
<dbReference type="EMBL" id="JAVRIB010000007">
    <property type="protein sequence ID" value="MDT0634928.1"/>
    <property type="molecule type" value="Genomic_DNA"/>
</dbReference>
<evidence type="ECO:0000256" key="2">
    <source>
        <dbReference type="ARBA" id="ARBA00022723"/>
    </source>
</evidence>
<comment type="similarity">
    <text evidence="1">Belongs to the DinB family.</text>
</comment>
<proteinExistence type="inferred from homology"/>
<sequence length="170" mass="19226">MISPDHVRTLAAYNRWMNERLYAVCATIDDPERKQDRGAFFGSIHGTLNHLLDGDLAWLARFRGDTVDQRLGEDRHADFDRLTAARHATDEAIEQWAATVSPDWLAAPMTYTSNVDGLTRRLSAWVLVTHFFNHQTHHRGQITTLLSQMGVDYGVTDLPWLPALDAVIDA</sequence>
<reference evidence="3 4" key="1">
    <citation type="submission" date="2023-09" db="EMBL/GenBank/DDBJ databases">
        <authorList>
            <person name="Rey-Velasco X."/>
        </authorList>
    </citation>
    <scope>NUCLEOTIDE SEQUENCE [LARGE SCALE GENOMIC DNA]</scope>
    <source>
        <strain evidence="3 4">W335</strain>
    </source>
</reference>